<dbReference type="EnsemblPlants" id="AES87222">
    <property type="protein sequence ID" value="AES87222"/>
    <property type="gene ID" value="MTR_4g023010"/>
</dbReference>
<name>G7I6K5_MEDTR</name>
<evidence type="ECO:0000313" key="1">
    <source>
        <dbReference type="EMBL" id="AES87222.1"/>
    </source>
</evidence>
<dbReference type="Proteomes" id="UP000002051">
    <property type="component" value="Chromosome 4"/>
</dbReference>
<sequence length="60" mass="7201">MVTHQLMPRLHSFQRFFGFGWNEVEVSTHLSRSAHIIRLVLDGLIARKEKRRQVDQFFHP</sequence>
<evidence type="ECO:0000313" key="3">
    <source>
        <dbReference type="Proteomes" id="UP000002051"/>
    </source>
</evidence>
<dbReference type="HOGENOM" id="CLU_2945183_0_0_1"/>
<organism evidence="1 3">
    <name type="scientific">Medicago truncatula</name>
    <name type="common">Barrel medic</name>
    <name type="synonym">Medicago tribuloides</name>
    <dbReference type="NCBI Taxonomy" id="3880"/>
    <lineage>
        <taxon>Eukaryota</taxon>
        <taxon>Viridiplantae</taxon>
        <taxon>Streptophyta</taxon>
        <taxon>Embryophyta</taxon>
        <taxon>Tracheophyta</taxon>
        <taxon>Spermatophyta</taxon>
        <taxon>Magnoliopsida</taxon>
        <taxon>eudicotyledons</taxon>
        <taxon>Gunneridae</taxon>
        <taxon>Pentapetalae</taxon>
        <taxon>rosids</taxon>
        <taxon>fabids</taxon>
        <taxon>Fabales</taxon>
        <taxon>Fabaceae</taxon>
        <taxon>Papilionoideae</taxon>
        <taxon>50 kb inversion clade</taxon>
        <taxon>NPAAA clade</taxon>
        <taxon>Hologalegina</taxon>
        <taxon>IRL clade</taxon>
        <taxon>Trifolieae</taxon>
        <taxon>Medicago</taxon>
    </lineage>
</organism>
<reference evidence="2" key="3">
    <citation type="submission" date="2015-04" db="UniProtKB">
        <authorList>
            <consortium name="EnsemblPlants"/>
        </authorList>
    </citation>
    <scope>IDENTIFICATION</scope>
    <source>
        <strain evidence="2">cv. Jemalong A17</strain>
    </source>
</reference>
<reference evidence="1 3" key="2">
    <citation type="journal article" date="2014" name="BMC Genomics">
        <title>An improved genome release (version Mt4.0) for the model legume Medicago truncatula.</title>
        <authorList>
            <person name="Tang H."/>
            <person name="Krishnakumar V."/>
            <person name="Bidwell S."/>
            <person name="Rosen B."/>
            <person name="Chan A."/>
            <person name="Zhou S."/>
            <person name="Gentzbittel L."/>
            <person name="Childs K.L."/>
            <person name="Yandell M."/>
            <person name="Gundlach H."/>
            <person name="Mayer K.F."/>
            <person name="Schwartz D.C."/>
            <person name="Town C.D."/>
        </authorList>
    </citation>
    <scope>GENOME REANNOTATION</scope>
    <source>
        <strain evidence="2 3">cv. Jemalong A17</strain>
    </source>
</reference>
<protein>
    <submittedName>
        <fullName evidence="1 2">Uncharacterized protein</fullName>
    </submittedName>
</protein>
<dbReference type="AlphaFoldDB" id="G7I6K5"/>
<dbReference type="EMBL" id="CM001220">
    <property type="protein sequence ID" value="AES87222.1"/>
    <property type="molecule type" value="Genomic_DNA"/>
</dbReference>
<reference evidence="1 3" key="1">
    <citation type="journal article" date="2011" name="Nature">
        <title>The Medicago genome provides insight into the evolution of rhizobial symbioses.</title>
        <authorList>
            <person name="Young N.D."/>
            <person name="Debelle F."/>
            <person name="Oldroyd G.E."/>
            <person name="Geurts R."/>
            <person name="Cannon S.B."/>
            <person name="Udvardi M.K."/>
            <person name="Benedito V.A."/>
            <person name="Mayer K.F."/>
            <person name="Gouzy J."/>
            <person name="Schoof H."/>
            <person name="Van de Peer Y."/>
            <person name="Proost S."/>
            <person name="Cook D.R."/>
            <person name="Meyers B.C."/>
            <person name="Spannagl M."/>
            <person name="Cheung F."/>
            <person name="De Mita S."/>
            <person name="Krishnakumar V."/>
            <person name="Gundlach H."/>
            <person name="Zhou S."/>
            <person name="Mudge J."/>
            <person name="Bharti A.K."/>
            <person name="Murray J.D."/>
            <person name="Naoumkina M.A."/>
            <person name="Rosen B."/>
            <person name="Silverstein K.A."/>
            <person name="Tang H."/>
            <person name="Rombauts S."/>
            <person name="Zhao P.X."/>
            <person name="Zhou P."/>
            <person name="Barbe V."/>
            <person name="Bardou P."/>
            <person name="Bechner M."/>
            <person name="Bellec A."/>
            <person name="Berger A."/>
            <person name="Berges H."/>
            <person name="Bidwell S."/>
            <person name="Bisseling T."/>
            <person name="Choisne N."/>
            <person name="Couloux A."/>
            <person name="Denny R."/>
            <person name="Deshpande S."/>
            <person name="Dai X."/>
            <person name="Doyle J.J."/>
            <person name="Dudez A.M."/>
            <person name="Farmer A.D."/>
            <person name="Fouteau S."/>
            <person name="Franken C."/>
            <person name="Gibelin C."/>
            <person name="Gish J."/>
            <person name="Goldstein S."/>
            <person name="Gonzalez A.J."/>
            <person name="Green P.J."/>
            <person name="Hallab A."/>
            <person name="Hartog M."/>
            <person name="Hua A."/>
            <person name="Humphray S.J."/>
            <person name="Jeong D.H."/>
            <person name="Jing Y."/>
            <person name="Jocker A."/>
            <person name="Kenton S.M."/>
            <person name="Kim D.J."/>
            <person name="Klee K."/>
            <person name="Lai H."/>
            <person name="Lang C."/>
            <person name="Lin S."/>
            <person name="Macmil S.L."/>
            <person name="Magdelenat G."/>
            <person name="Matthews L."/>
            <person name="McCorrison J."/>
            <person name="Monaghan E.L."/>
            <person name="Mun J.H."/>
            <person name="Najar F.Z."/>
            <person name="Nicholson C."/>
            <person name="Noirot C."/>
            <person name="O'Bleness M."/>
            <person name="Paule C.R."/>
            <person name="Poulain J."/>
            <person name="Prion F."/>
            <person name="Qin B."/>
            <person name="Qu C."/>
            <person name="Retzel E.F."/>
            <person name="Riddle C."/>
            <person name="Sallet E."/>
            <person name="Samain S."/>
            <person name="Samson N."/>
            <person name="Sanders I."/>
            <person name="Saurat O."/>
            <person name="Scarpelli C."/>
            <person name="Schiex T."/>
            <person name="Segurens B."/>
            <person name="Severin A.J."/>
            <person name="Sherrier D.J."/>
            <person name="Shi R."/>
            <person name="Sims S."/>
            <person name="Singer S.R."/>
            <person name="Sinharoy S."/>
            <person name="Sterck L."/>
            <person name="Viollet A."/>
            <person name="Wang B.B."/>
            <person name="Wang K."/>
            <person name="Wang M."/>
            <person name="Wang X."/>
            <person name="Warfsmann J."/>
            <person name="Weissenbach J."/>
            <person name="White D.D."/>
            <person name="White J.D."/>
            <person name="Wiley G.B."/>
            <person name="Wincker P."/>
            <person name="Xing Y."/>
            <person name="Yang L."/>
            <person name="Yao Z."/>
            <person name="Ying F."/>
            <person name="Zhai J."/>
            <person name="Zhou L."/>
            <person name="Zuber A."/>
            <person name="Denarie J."/>
            <person name="Dixon R.A."/>
            <person name="May G.D."/>
            <person name="Schwartz D.C."/>
            <person name="Rogers J."/>
            <person name="Quetier F."/>
            <person name="Town C.D."/>
            <person name="Roe B.A."/>
        </authorList>
    </citation>
    <scope>NUCLEOTIDE SEQUENCE [LARGE SCALE GENOMIC DNA]</scope>
    <source>
        <strain evidence="1">A17</strain>
        <strain evidence="2 3">cv. Jemalong A17</strain>
    </source>
</reference>
<proteinExistence type="predicted"/>
<keyword evidence="3" id="KW-1185">Reference proteome</keyword>
<accession>G7I6K5</accession>
<evidence type="ECO:0000313" key="2">
    <source>
        <dbReference type="EnsemblPlants" id="AES87222"/>
    </source>
</evidence>
<dbReference type="PaxDb" id="3880-AES59682"/>
<gene>
    <name evidence="1" type="ordered locus">MTR_4g023010</name>
</gene>